<evidence type="ECO:0000259" key="9">
    <source>
        <dbReference type="Pfam" id="PF20637"/>
    </source>
</evidence>
<keyword evidence="4 7" id="KW-0832">Ubl conjugation</keyword>
<dbReference type="GO" id="GO:0019776">
    <property type="term" value="F:Atg8-family ligase activity"/>
    <property type="evidence" value="ECO:0007669"/>
    <property type="project" value="TreeGrafter"/>
</dbReference>
<gene>
    <name evidence="11" type="ORF">LANO_0H15566G</name>
</gene>
<dbReference type="GO" id="GO:0034045">
    <property type="term" value="C:phagophore assembly site membrane"/>
    <property type="evidence" value="ECO:0007669"/>
    <property type="project" value="UniProtKB-SubCell"/>
</dbReference>
<dbReference type="Pfam" id="PF04106">
    <property type="entry name" value="ATG5_UblB"/>
    <property type="match status" value="1"/>
</dbReference>
<evidence type="ECO:0000256" key="7">
    <source>
        <dbReference type="RuleBase" id="RU361202"/>
    </source>
</evidence>
<feature type="domain" description="Autophagy protein ATG5 UblA" evidence="10">
    <location>
        <begin position="8"/>
        <end position="121"/>
    </location>
</feature>
<dbReference type="EMBL" id="LT598447">
    <property type="protein sequence ID" value="SCV05805.1"/>
    <property type="molecule type" value="Genomic_DNA"/>
</dbReference>
<keyword evidence="7" id="KW-0472">Membrane</keyword>
<keyword evidence="6 7" id="KW-0072">Autophagy</keyword>
<keyword evidence="12" id="KW-1185">Reference proteome</keyword>
<comment type="function">
    <text evidence="7">Involved in cytoplasm to vacuole transport (Cvt) and autophagic vesicle formation.</text>
</comment>
<dbReference type="Gene3D" id="3.10.20.620">
    <property type="match status" value="1"/>
</dbReference>
<comment type="subcellular location">
    <subcellularLocation>
        <location evidence="1 7">Preautophagosomal structure membrane</location>
        <topology evidence="1 7">Peripheral membrane protein</topology>
    </subcellularLocation>
</comment>
<evidence type="ECO:0000259" key="10">
    <source>
        <dbReference type="Pfam" id="PF20638"/>
    </source>
</evidence>
<dbReference type="InterPro" id="IPR048318">
    <property type="entry name" value="ATG5_UblB"/>
</dbReference>
<dbReference type="GO" id="GO:0034274">
    <property type="term" value="C:Atg12-Atg5-Atg16 complex"/>
    <property type="evidence" value="ECO:0007669"/>
    <property type="project" value="TreeGrafter"/>
</dbReference>
<feature type="domain" description="Autophagy protein ATG5 alpha-helical bundle region" evidence="9">
    <location>
        <begin position="139"/>
        <end position="195"/>
    </location>
</feature>
<keyword evidence="7" id="KW-0813">Transport</keyword>
<reference evidence="12" key="1">
    <citation type="submission" date="2016-03" db="EMBL/GenBank/DDBJ databases">
        <authorList>
            <person name="Devillers Hugo."/>
        </authorList>
    </citation>
    <scope>NUCLEOTIDE SEQUENCE [LARGE SCALE GENOMIC DNA]</scope>
</reference>
<evidence type="ECO:0000313" key="12">
    <source>
        <dbReference type="Proteomes" id="UP000189911"/>
    </source>
</evidence>
<dbReference type="GO" id="GO:0044233">
    <property type="term" value="C:mitochondria-associated endoplasmic reticulum membrane contact site"/>
    <property type="evidence" value="ECO:0007669"/>
    <property type="project" value="TreeGrafter"/>
</dbReference>
<dbReference type="PANTHER" id="PTHR13040">
    <property type="entry name" value="AUTOPHAGY PROTEIN 5"/>
    <property type="match status" value="1"/>
</dbReference>
<dbReference type="GO" id="GO:0061908">
    <property type="term" value="C:phagophore"/>
    <property type="evidence" value="ECO:0007669"/>
    <property type="project" value="TreeGrafter"/>
</dbReference>
<keyword evidence="3 7" id="KW-1017">Isopeptide bond</keyword>
<dbReference type="GO" id="GO:0015031">
    <property type="term" value="P:protein transport"/>
    <property type="evidence" value="ECO:0007669"/>
    <property type="project" value="UniProtKB-KW"/>
</dbReference>
<dbReference type="GO" id="GO:0000422">
    <property type="term" value="P:autophagy of mitochondrion"/>
    <property type="evidence" value="ECO:0007669"/>
    <property type="project" value="TreeGrafter"/>
</dbReference>
<feature type="domain" description="Autophagy protein ATG5 UblB" evidence="8">
    <location>
        <begin position="203"/>
        <end position="287"/>
    </location>
</feature>
<dbReference type="Pfam" id="PF20638">
    <property type="entry name" value="ATG5_UblA"/>
    <property type="match status" value="1"/>
</dbReference>
<dbReference type="OrthoDB" id="272162at2759"/>
<evidence type="ECO:0000313" key="11">
    <source>
        <dbReference type="EMBL" id="SCV05805.1"/>
    </source>
</evidence>
<dbReference type="GO" id="GO:0006995">
    <property type="term" value="P:cellular response to nitrogen starvation"/>
    <property type="evidence" value="ECO:0007669"/>
    <property type="project" value="TreeGrafter"/>
</dbReference>
<evidence type="ECO:0000256" key="3">
    <source>
        <dbReference type="ARBA" id="ARBA00022499"/>
    </source>
</evidence>
<dbReference type="InterPro" id="IPR042526">
    <property type="entry name" value="Atg5_HR"/>
</dbReference>
<dbReference type="GO" id="GO:0034727">
    <property type="term" value="P:piecemeal microautophagy of the nucleus"/>
    <property type="evidence" value="ECO:0007669"/>
    <property type="project" value="TreeGrafter"/>
</dbReference>
<evidence type="ECO:0000256" key="5">
    <source>
        <dbReference type="ARBA" id="ARBA00022927"/>
    </source>
</evidence>
<comment type="similarity">
    <text evidence="2 7">Belongs to the ATG5 family.</text>
</comment>
<organism evidence="11 12">
    <name type="scientific">Lachancea nothofagi CBS 11611</name>
    <dbReference type="NCBI Taxonomy" id="1266666"/>
    <lineage>
        <taxon>Eukaryota</taxon>
        <taxon>Fungi</taxon>
        <taxon>Dikarya</taxon>
        <taxon>Ascomycota</taxon>
        <taxon>Saccharomycotina</taxon>
        <taxon>Saccharomycetes</taxon>
        <taxon>Saccharomycetales</taxon>
        <taxon>Saccharomycetaceae</taxon>
        <taxon>Lachancea</taxon>
    </lineage>
</organism>
<comment type="subunit">
    <text evidence="7">Conjugated with ATG12.</text>
</comment>
<dbReference type="InterPro" id="IPR007239">
    <property type="entry name" value="Atg5"/>
</dbReference>
<keyword evidence="5" id="KW-0653">Protein transport</keyword>
<dbReference type="Gene3D" id="3.10.20.90">
    <property type="entry name" value="Phosphatidylinositol 3-kinase Catalytic Subunit, Chain A, domain 1"/>
    <property type="match status" value="1"/>
</dbReference>
<evidence type="ECO:0000256" key="2">
    <source>
        <dbReference type="ARBA" id="ARBA00006910"/>
    </source>
</evidence>
<proteinExistence type="inferred from homology"/>
<dbReference type="AlphaFoldDB" id="A0A1G4KML2"/>
<sequence>MDEVRDRVWRGSLNVRVSVCPELLLTELSESQDTNLGFVNIIVPRDCYLALYLPNIIQKLESQLRISVSDYYSGWWFEIEGARMPWNFPVGALYDSSTGLNPSNRSSLHQENSVHVWHLMLRHGQHIPNGVIPLKNGIDQIREFWMHQWKQACYILNGSAKQVMSLSKPDTLTFWQSVIHRDLTKFEPIRQKIIPMPNAVRFIPLRIHVALPDVRLVEPICKAVDNERDVELGDVLAREFPEWFEANEESSNIAKPVIQGIEVPLSALVWEVYQQLSSFDGFLHISLCLQAENQTV</sequence>
<dbReference type="Gene3D" id="1.10.246.190">
    <property type="entry name" value="Autophagy protein Apg5, helix rich domain"/>
    <property type="match status" value="1"/>
</dbReference>
<dbReference type="Pfam" id="PF20637">
    <property type="entry name" value="ATG5_HBR"/>
    <property type="match status" value="1"/>
</dbReference>
<dbReference type="InterPro" id="IPR042527">
    <property type="entry name" value="Atg5_UblA_dom_sf"/>
</dbReference>
<name>A0A1G4KML2_9SACH</name>
<evidence type="ECO:0000256" key="1">
    <source>
        <dbReference type="ARBA" id="ARBA00004623"/>
    </source>
</evidence>
<evidence type="ECO:0000259" key="8">
    <source>
        <dbReference type="Pfam" id="PF04106"/>
    </source>
</evidence>
<dbReference type="GO" id="GO:0005776">
    <property type="term" value="C:autophagosome"/>
    <property type="evidence" value="ECO:0007669"/>
    <property type="project" value="TreeGrafter"/>
</dbReference>
<protein>
    <recommendedName>
        <fullName evidence="7">Autophagy protein 5</fullName>
    </recommendedName>
</protein>
<dbReference type="InterPro" id="IPR048940">
    <property type="entry name" value="ATG5_HBR"/>
</dbReference>
<dbReference type="Proteomes" id="UP000189911">
    <property type="component" value="Chromosome H"/>
</dbReference>
<evidence type="ECO:0000256" key="6">
    <source>
        <dbReference type="ARBA" id="ARBA00023006"/>
    </source>
</evidence>
<evidence type="ECO:0000256" key="4">
    <source>
        <dbReference type="ARBA" id="ARBA00022843"/>
    </source>
</evidence>
<dbReference type="InterPro" id="IPR048939">
    <property type="entry name" value="ATG5_UblA"/>
</dbReference>
<dbReference type="PANTHER" id="PTHR13040:SF2">
    <property type="entry name" value="AUTOPHAGY PROTEIN 5"/>
    <property type="match status" value="1"/>
</dbReference>
<accession>A0A1G4KML2</accession>